<dbReference type="Proteomes" id="UP001461498">
    <property type="component" value="Unassembled WGS sequence"/>
</dbReference>
<dbReference type="InterPro" id="IPR005079">
    <property type="entry name" value="Peptidase_C45_hydrolase"/>
</dbReference>
<evidence type="ECO:0000313" key="3">
    <source>
        <dbReference type="Proteomes" id="UP001461498"/>
    </source>
</evidence>
<organism evidence="2 3">
    <name type="scientific">Rhynocoris fuscipes</name>
    <dbReference type="NCBI Taxonomy" id="488301"/>
    <lineage>
        <taxon>Eukaryota</taxon>
        <taxon>Metazoa</taxon>
        <taxon>Ecdysozoa</taxon>
        <taxon>Arthropoda</taxon>
        <taxon>Hexapoda</taxon>
        <taxon>Insecta</taxon>
        <taxon>Pterygota</taxon>
        <taxon>Neoptera</taxon>
        <taxon>Paraneoptera</taxon>
        <taxon>Hemiptera</taxon>
        <taxon>Heteroptera</taxon>
        <taxon>Panheteroptera</taxon>
        <taxon>Cimicomorpha</taxon>
        <taxon>Reduviidae</taxon>
        <taxon>Harpactorinae</taxon>
        <taxon>Harpactorini</taxon>
        <taxon>Rhynocoris</taxon>
    </lineage>
</organism>
<evidence type="ECO:0000259" key="1">
    <source>
        <dbReference type="Pfam" id="PF03417"/>
    </source>
</evidence>
<evidence type="ECO:0000313" key="2">
    <source>
        <dbReference type="EMBL" id="KAK9501196.1"/>
    </source>
</evidence>
<dbReference type="InterPro" id="IPR047794">
    <property type="entry name" value="C45_proenzyme-like"/>
</dbReference>
<comment type="caution">
    <text evidence="2">The sequence shown here is derived from an EMBL/GenBank/DDBJ whole genome shotgun (WGS) entry which is preliminary data.</text>
</comment>
<proteinExistence type="predicted"/>
<name>A0AAW1CRS3_9HEMI</name>
<dbReference type="Pfam" id="PF03417">
    <property type="entry name" value="AAT"/>
    <property type="match status" value="1"/>
</dbReference>
<dbReference type="NCBIfam" id="NF040521">
    <property type="entry name" value="C45_proenzyme"/>
    <property type="match status" value="1"/>
</dbReference>
<gene>
    <name evidence="2" type="ORF">O3M35_002268</name>
</gene>
<dbReference type="PANTHER" id="PTHR34180">
    <property type="entry name" value="PEPTIDASE C45"/>
    <property type="match status" value="1"/>
</dbReference>
<dbReference type="EMBL" id="JAPXFL010000010">
    <property type="protein sequence ID" value="KAK9501196.1"/>
    <property type="molecule type" value="Genomic_DNA"/>
</dbReference>
<keyword evidence="3" id="KW-1185">Reference proteome</keyword>
<dbReference type="InterPro" id="IPR047801">
    <property type="entry name" value="Peptidase_C45"/>
</dbReference>
<sequence length="367" mass="41263">MYRSRRRKSIPVLNVNGTFYDVGYDIGRTFATFINDVIDQHVPLNEIYIPYYETIRGKNVYAQSLEVVSKFYAHYVRELQGMADGAKVPFYKLFLIHLDDILPNTLKQLCDSKPGCTTIVINNRNEQLLGHVVDAYKIVLNNLFIVKANITESVPNEVFTALCCAGFLPGTMLGSNSYGLVYTINHIFVENLNLRGIPRTFVSRALLKADSSHTVKSILRCAGHGLSDAMSVTFAFLHSRGGADQFYCIEASPSYPPTTESLLNFQEIQGYFHHLNIFQGLNVEEVGLLKIASNTRELSLRNFAQPTNKYELINVLGDMSHKVHKIFTDFSSKVISVCVAIFDVKAKTLTLYLDNPRANQPCIVLNL</sequence>
<dbReference type="PANTHER" id="PTHR34180:SF1">
    <property type="entry name" value="BETA-ALANYL-DOPAMINE_CARCININE HYDROLASE"/>
    <property type="match status" value="1"/>
</dbReference>
<protein>
    <recommendedName>
        <fullName evidence="1">Peptidase C45 hydrolase domain-containing protein</fullName>
    </recommendedName>
</protein>
<accession>A0AAW1CRS3</accession>
<dbReference type="AlphaFoldDB" id="A0AAW1CRS3"/>
<dbReference type="Gene3D" id="3.60.60.10">
    <property type="entry name" value="Penicillin V Acylase, Chain A"/>
    <property type="match status" value="1"/>
</dbReference>
<feature type="domain" description="Peptidase C45 hydrolase" evidence="1">
    <location>
        <begin position="122"/>
        <end position="357"/>
    </location>
</feature>
<reference evidence="2 3" key="1">
    <citation type="submission" date="2022-12" db="EMBL/GenBank/DDBJ databases">
        <title>Chromosome-level genome assembly of true bugs.</title>
        <authorList>
            <person name="Ma L."/>
            <person name="Li H."/>
        </authorList>
    </citation>
    <scope>NUCLEOTIDE SEQUENCE [LARGE SCALE GENOMIC DNA]</scope>
    <source>
        <strain evidence="2">Lab_2022b</strain>
    </source>
</reference>